<reference evidence="10" key="1">
    <citation type="submission" date="2019-03" db="EMBL/GenBank/DDBJ databases">
        <authorList>
            <person name="Hao L."/>
        </authorList>
    </citation>
    <scope>NUCLEOTIDE SEQUENCE</scope>
</reference>
<sequence>MPSWVPLGLSFMAAVLRKEGHTVAIFDRCAWQAKANNDTDQVNQAMLRQIETFQPDLIGLNTVSPLIYDTVECVDLIRRSYRGLLIAGGHHATALPELTLQKIPGLNGAVAGEGGHVIARLAKGNDPVTIPGLWWRKNGGIVCGPPPEQIKDLDRLPLPALDLLDMSFYTRPGLRGVRGYYLSTGSMLASRGCVRKCEFCTESLTYGRGVRYHSPEYVAEWAGKMIADYGVEGIYFHDNNFLLDRDWVERVCAEFLKKGINKKVKWSIQARADCIEEDLLKTLQRAGCVQVEIGVESSFQQHLDSVDKRTTVEMNEQALALCRKVGLNVHVYMIIAFEDEGLRDLEQKLNWLKKNRPATFDWSVLGIYPGTALYLKKGNDFFARQEWTEARILPYYQQGLSGVMDWEERRQWLRRHFFPYQKWQHRRHVLRVNGIDKIIRLLWTKAKRELKRPVL</sequence>
<evidence type="ECO:0000256" key="3">
    <source>
        <dbReference type="ARBA" id="ARBA00022679"/>
    </source>
</evidence>
<organism evidence="10">
    <name type="scientific">anaerobic digester metagenome</name>
    <dbReference type="NCBI Taxonomy" id="1263854"/>
    <lineage>
        <taxon>unclassified sequences</taxon>
        <taxon>metagenomes</taxon>
        <taxon>ecological metagenomes</taxon>
    </lineage>
</organism>
<dbReference type="Gene3D" id="3.80.30.20">
    <property type="entry name" value="tm_1862 like domain"/>
    <property type="match status" value="1"/>
</dbReference>
<dbReference type="Pfam" id="PF04055">
    <property type="entry name" value="Radical_SAM"/>
    <property type="match status" value="1"/>
</dbReference>
<keyword evidence="3" id="KW-0808">Transferase</keyword>
<keyword evidence="4" id="KW-0949">S-adenosyl-L-methionine</keyword>
<keyword evidence="7" id="KW-0411">Iron-sulfur</keyword>
<dbReference type="SMART" id="SM00729">
    <property type="entry name" value="Elp3"/>
    <property type="match status" value="1"/>
</dbReference>
<dbReference type="InterPro" id="IPR006638">
    <property type="entry name" value="Elp3/MiaA/NifB-like_rSAM"/>
</dbReference>
<evidence type="ECO:0000256" key="1">
    <source>
        <dbReference type="ARBA" id="ARBA00001966"/>
    </source>
</evidence>
<dbReference type="SFLD" id="SFLDG01082">
    <property type="entry name" value="B12-binding_domain_containing"/>
    <property type="match status" value="1"/>
</dbReference>
<dbReference type="PANTHER" id="PTHR43409">
    <property type="entry name" value="ANAEROBIC MAGNESIUM-PROTOPORPHYRIN IX MONOMETHYL ESTER CYCLASE-RELATED"/>
    <property type="match status" value="1"/>
</dbReference>
<dbReference type="InterPro" id="IPR051198">
    <property type="entry name" value="BchE-like"/>
</dbReference>
<dbReference type="Pfam" id="PF02310">
    <property type="entry name" value="B12-binding"/>
    <property type="match status" value="1"/>
</dbReference>
<dbReference type="InterPro" id="IPR034466">
    <property type="entry name" value="Methyltransferase_Class_B"/>
</dbReference>
<feature type="domain" description="Radical SAM core" evidence="9">
    <location>
        <begin position="179"/>
        <end position="403"/>
    </location>
</feature>
<dbReference type="PROSITE" id="PS51332">
    <property type="entry name" value="B12_BINDING"/>
    <property type="match status" value="1"/>
</dbReference>
<dbReference type="Gene3D" id="3.40.50.280">
    <property type="entry name" value="Cobalamin-binding domain"/>
    <property type="match status" value="1"/>
</dbReference>
<dbReference type="InterPro" id="IPR023404">
    <property type="entry name" value="rSAM_horseshoe"/>
</dbReference>
<dbReference type="GO" id="GO:0003824">
    <property type="term" value="F:catalytic activity"/>
    <property type="evidence" value="ECO:0007669"/>
    <property type="project" value="InterPro"/>
</dbReference>
<dbReference type="SFLD" id="SFLDS00029">
    <property type="entry name" value="Radical_SAM"/>
    <property type="match status" value="1"/>
</dbReference>
<dbReference type="GO" id="GO:0031419">
    <property type="term" value="F:cobalamin binding"/>
    <property type="evidence" value="ECO:0007669"/>
    <property type="project" value="InterPro"/>
</dbReference>
<evidence type="ECO:0000259" key="8">
    <source>
        <dbReference type="PROSITE" id="PS51332"/>
    </source>
</evidence>
<keyword evidence="5" id="KW-0479">Metal-binding</keyword>
<accession>A0A485M358</accession>
<keyword evidence="2" id="KW-0489">Methyltransferase</keyword>
<evidence type="ECO:0000313" key="10">
    <source>
        <dbReference type="EMBL" id="VFU17260.1"/>
    </source>
</evidence>
<feature type="domain" description="B12-binding" evidence="8">
    <location>
        <begin position="1"/>
        <end position="132"/>
    </location>
</feature>
<dbReference type="InterPro" id="IPR058240">
    <property type="entry name" value="rSAM_sf"/>
</dbReference>
<evidence type="ECO:0000256" key="6">
    <source>
        <dbReference type="ARBA" id="ARBA00023004"/>
    </source>
</evidence>
<dbReference type="GO" id="GO:0051539">
    <property type="term" value="F:4 iron, 4 sulfur cluster binding"/>
    <property type="evidence" value="ECO:0007669"/>
    <property type="project" value="UniProtKB-KW"/>
</dbReference>
<dbReference type="SFLD" id="SFLDG01123">
    <property type="entry name" value="methyltransferase_(Class_B)"/>
    <property type="match status" value="1"/>
</dbReference>
<dbReference type="InterPro" id="IPR006158">
    <property type="entry name" value="Cobalamin-bd"/>
</dbReference>
<protein>
    <submittedName>
        <fullName evidence="10">Radical SAM domain protein</fullName>
    </submittedName>
</protein>
<dbReference type="CDD" id="cd01335">
    <property type="entry name" value="Radical_SAM"/>
    <property type="match status" value="1"/>
</dbReference>
<evidence type="ECO:0000256" key="4">
    <source>
        <dbReference type="ARBA" id="ARBA00022691"/>
    </source>
</evidence>
<name>A0A485M358_9ZZZZ</name>
<dbReference type="SUPFAM" id="SSF102114">
    <property type="entry name" value="Radical SAM enzymes"/>
    <property type="match status" value="1"/>
</dbReference>
<dbReference type="InterPro" id="IPR007197">
    <property type="entry name" value="rSAM"/>
</dbReference>
<dbReference type="EMBL" id="CAADRN010000292">
    <property type="protein sequence ID" value="VFU17260.1"/>
    <property type="molecule type" value="Genomic_DNA"/>
</dbReference>
<dbReference type="GO" id="GO:0046872">
    <property type="term" value="F:metal ion binding"/>
    <property type="evidence" value="ECO:0007669"/>
    <property type="project" value="UniProtKB-KW"/>
</dbReference>
<evidence type="ECO:0000256" key="7">
    <source>
        <dbReference type="ARBA" id="ARBA00023014"/>
    </source>
</evidence>
<dbReference type="PROSITE" id="PS51918">
    <property type="entry name" value="RADICAL_SAM"/>
    <property type="match status" value="1"/>
</dbReference>
<dbReference type="AlphaFoldDB" id="A0A485M358"/>
<comment type="cofactor">
    <cofactor evidence="1">
        <name>[4Fe-4S] cluster</name>
        <dbReference type="ChEBI" id="CHEBI:49883"/>
    </cofactor>
</comment>
<gene>
    <name evidence="10" type="ORF">SCFA_3610003</name>
</gene>
<evidence type="ECO:0000259" key="9">
    <source>
        <dbReference type="PROSITE" id="PS51918"/>
    </source>
</evidence>
<proteinExistence type="predicted"/>
<keyword evidence="6" id="KW-0408">Iron</keyword>
<dbReference type="PANTHER" id="PTHR43409:SF7">
    <property type="entry name" value="BLL1977 PROTEIN"/>
    <property type="match status" value="1"/>
</dbReference>
<evidence type="ECO:0000256" key="2">
    <source>
        <dbReference type="ARBA" id="ARBA00022603"/>
    </source>
</evidence>
<evidence type="ECO:0000256" key="5">
    <source>
        <dbReference type="ARBA" id="ARBA00022723"/>
    </source>
</evidence>